<feature type="region of interest" description="Disordered" evidence="1">
    <location>
        <begin position="1"/>
        <end position="28"/>
    </location>
</feature>
<organism evidence="2 3">
    <name type="scientific">Pristionchus pacificus</name>
    <name type="common">Parasitic nematode worm</name>
    <dbReference type="NCBI Taxonomy" id="54126"/>
    <lineage>
        <taxon>Eukaryota</taxon>
        <taxon>Metazoa</taxon>
        <taxon>Ecdysozoa</taxon>
        <taxon>Nematoda</taxon>
        <taxon>Chromadorea</taxon>
        <taxon>Rhabditida</taxon>
        <taxon>Rhabditina</taxon>
        <taxon>Diplogasteromorpha</taxon>
        <taxon>Diplogasteroidea</taxon>
        <taxon>Neodiplogasteridae</taxon>
        <taxon>Pristionchus</taxon>
    </lineage>
</organism>
<evidence type="ECO:0000256" key="1">
    <source>
        <dbReference type="SAM" id="MobiDB-lite"/>
    </source>
</evidence>
<keyword evidence="3" id="KW-1185">Reference proteome</keyword>
<dbReference type="AlphaFoldDB" id="A0A2A6C316"/>
<accession>A0A8R1Z8C7</accession>
<dbReference type="Proteomes" id="UP000005239">
    <property type="component" value="Unassembled WGS sequence"/>
</dbReference>
<feature type="region of interest" description="Disordered" evidence="1">
    <location>
        <begin position="41"/>
        <end position="61"/>
    </location>
</feature>
<proteinExistence type="predicted"/>
<sequence length="61" mass="7269">MNLRRVKVNSDNKRLEGYRKEEKKRGRRGRDIEWFNRRFFNDGSSDAESNAEHDGNKLATL</sequence>
<evidence type="ECO:0000313" key="3">
    <source>
        <dbReference type="Proteomes" id="UP000005239"/>
    </source>
</evidence>
<feature type="compositionally biased region" description="Basic and acidic residues" evidence="1">
    <location>
        <begin position="8"/>
        <end position="28"/>
    </location>
</feature>
<reference evidence="3" key="1">
    <citation type="journal article" date="2008" name="Nat. Genet.">
        <title>The Pristionchus pacificus genome provides a unique perspective on nematode lifestyle and parasitism.</title>
        <authorList>
            <person name="Dieterich C."/>
            <person name="Clifton S.W."/>
            <person name="Schuster L.N."/>
            <person name="Chinwalla A."/>
            <person name="Delehaunty K."/>
            <person name="Dinkelacker I."/>
            <person name="Fulton L."/>
            <person name="Fulton R."/>
            <person name="Godfrey J."/>
            <person name="Minx P."/>
            <person name="Mitreva M."/>
            <person name="Roeseler W."/>
            <person name="Tian H."/>
            <person name="Witte H."/>
            <person name="Yang S.P."/>
            <person name="Wilson R.K."/>
            <person name="Sommer R.J."/>
        </authorList>
    </citation>
    <scope>NUCLEOTIDE SEQUENCE [LARGE SCALE GENOMIC DNA]</scope>
    <source>
        <strain evidence="3">PS312</strain>
    </source>
</reference>
<gene>
    <name evidence="2" type="primary">WBGene00283870</name>
</gene>
<feature type="compositionally biased region" description="Basic and acidic residues" evidence="1">
    <location>
        <begin position="50"/>
        <end position="61"/>
    </location>
</feature>
<dbReference type="EnsemblMetazoa" id="PPA45501.1">
    <property type="protein sequence ID" value="PPA45501.1"/>
    <property type="gene ID" value="WBGene00283870"/>
</dbReference>
<protein>
    <submittedName>
        <fullName evidence="2">Uncharacterized protein</fullName>
    </submittedName>
</protein>
<reference evidence="2" key="2">
    <citation type="submission" date="2022-06" db="UniProtKB">
        <authorList>
            <consortium name="EnsemblMetazoa"/>
        </authorList>
    </citation>
    <scope>IDENTIFICATION</scope>
    <source>
        <strain evidence="2">PS312</strain>
    </source>
</reference>
<accession>A0A2A6C316</accession>
<evidence type="ECO:0000313" key="2">
    <source>
        <dbReference type="EnsemblMetazoa" id="PPA45501.1"/>
    </source>
</evidence>
<name>A0A2A6C316_PRIPA</name>